<comment type="caution">
    <text evidence="1">The sequence shown here is derived from an EMBL/GenBank/DDBJ whole genome shotgun (WGS) entry which is preliminary data.</text>
</comment>
<reference evidence="1" key="1">
    <citation type="submission" date="2021-06" db="EMBL/GenBank/DDBJ databases">
        <authorList>
            <person name="Kallberg Y."/>
            <person name="Tangrot J."/>
            <person name="Rosling A."/>
        </authorList>
    </citation>
    <scope>NUCLEOTIDE SEQUENCE</scope>
    <source>
        <strain evidence="1">CL356</strain>
    </source>
</reference>
<name>A0ACA9KC27_9GLOM</name>
<sequence length="55" mass="5995">MTQRDENFEALSGVNDHIASFTLSLEDGRLLDATPDAITEAQATAAYKLLQDVNL</sequence>
<protein>
    <submittedName>
        <fullName evidence="1">7080_t:CDS:1</fullName>
    </submittedName>
</protein>
<organism evidence="1 2">
    <name type="scientific">Acaulospora colombiana</name>
    <dbReference type="NCBI Taxonomy" id="27376"/>
    <lineage>
        <taxon>Eukaryota</taxon>
        <taxon>Fungi</taxon>
        <taxon>Fungi incertae sedis</taxon>
        <taxon>Mucoromycota</taxon>
        <taxon>Glomeromycotina</taxon>
        <taxon>Glomeromycetes</taxon>
        <taxon>Diversisporales</taxon>
        <taxon>Acaulosporaceae</taxon>
        <taxon>Acaulospora</taxon>
    </lineage>
</organism>
<accession>A0ACA9KC27</accession>
<gene>
    <name evidence="1" type="ORF">ACOLOM_LOCUS1310</name>
</gene>
<feature type="non-terminal residue" evidence="1">
    <location>
        <position position="55"/>
    </location>
</feature>
<dbReference type="Proteomes" id="UP000789525">
    <property type="component" value="Unassembled WGS sequence"/>
</dbReference>
<proteinExistence type="predicted"/>
<dbReference type="EMBL" id="CAJVPT010001547">
    <property type="protein sequence ID" value="CAG8464435.1"/>
    <property type="molecule type" value="Genomic_DNA"/>
</dbReference>
<keyword evidence="2" id="KW-1185">Reference proteome</keyword>
<evidence type="ECO:0000313" key="1">
    <source>
        <dbReference type="EMBL" id="CAG8464435.1"/>
    </source>
</evidence>
<evidence type="ECO:0000313" key="2">
    <source>
        <dbReference type="Proteomes" id="UP000789525"/>
    </source>
</evidence>